<organism evidence="4 5">
    <name type="scientific">Limnohabitans parvus II-B4</name>
    <dbReference type="NCBI Taxonomy" id="1293052"/>
    <lineage>
        <taxon>Bacteria</taxon>
        <taxon>Pseudomonadati</taxon>
        <taxon>Pseudomonadota</taxon>
        <taxon>Betaproteobacteria</taxon>
        <taxon>Burkholderiales</taxon>
        <taxon>Comamonadaceae</taxon>
        <taxon>Limnohabitans</taxon>
    </lineage>
</organism>
<dbReference type="InterPro" id="IPR014440">
    <property type="entry name" value="HCCAis_GSTk"/>
</dbReference>
<accession>A0A315EB00</accession>
<dbReference type="GO" id="GO:0004602">
    <property type="term" value="F:glutathione peroxidase activity"/>
    <property type="evidence" value="ECO:0007669"/>
    <property type="project" value="TreeGrafter"/>
</dbReference>
<keyword evidence="5" id="KW-1185">Reference proteome</keyword>
<dbReference type="RefSeq" id="WP_108312020.1">
    <property type="nucleotide sequence ID" value="NZ_NESN01000002.1"/>
</dbReference>
<sequence length="213" mass="23446">MKTIHFYLDFISPYAWLAFDALPQALQGISVRVVHKPVVFGAMLQHHGQLGPAEIPAKRDWTYRQVQWQARAQDTPLQLPASHPFNSLGLLRLATACDPAGEPNRFVCDKIFRHVWCSGQEAANAERLAALSADLVPAADVGSAEVKQRLKDNTDEAIALNLFGVPSFVVDGQVFWGNDALPMLRAYLLGDPWFGSDDWTAVGGLPVGIQRKT</sequence>
<protein>
    <recommendedName>
        <fullName evidence="1">2-hydroxychromene-2-carboxylate isomerase</fullName>
        <ecNumber evidence="1">5.99.1.4</ecNumber>
    </recommendedName>
</protein>
<dbReference type="OrthoDB" id="8560325at2"/>
<name>A0A315EB00_9BURK</name>
<feature type="domain" description="DSBA-like thioredoxin" evidence="3">
    <location>
        <begin position="3"/>
        <end position="188"/>
    </location>
</feature>
<dbReference type="GO" id="GO:0004364">
    <property type="term" value="F:glutathione transferase activity"/>
    <property type="evidence" value="ECO:0007669"/>
    <property type="project" value="TreeGrafter"/>
</dbReference>
<evidence type="ECO:0000313" key="4">
    <source>
        <dbReference type="EMBL" id="PUE54018.1"/>
    </source>
</evidence>
<dbReference type="InterPro" id="IPR036249">
    <property type="entry name" value="Thioredoxin-like_sf"/>
</dbReference>
<dbReference type="Proteomes" id="UP000250790">
    <property type="component" value="Unassembled WGS sequence"/>
</dbReference>
<comment type="caution">
    <text evidence="4">The sequence shown here is derived from an EMBL/GenBank/DDBJ whole genome shotgun (WGS) entry which is preliminary data.</text>
</comment>
<dbReference type="SUPFAM" id="SSF52833">
    <property type="entry name" value="Thioredoxin-like"/>
    <property type="match status" value="1"/>
</dbReference>
<proteinExistence type="inferred from homology"/>
<dbReference type="InterPro" id="IPR044087">
    <property type="entry name" value="NahD-like"/>
</dbReference>
<feature type="active site" description="Nucleophile" evidence="2">
    <location>
        <position position="12"/>
    </location>
</feature>
<dbReference type="PANTHER" id="PTHR42943:SF2">
    <property type="entry name" value="GLUTATHIONE S-TRANSFERASE KAPPA 1"/>
    <property type="match status" value="1"/>
</dbReference>
<keyword evidence="1" id="KW-0413">Isomerase</keyword>
<evidence type="ECO:0000259" key="3">
    <source>
        <dbReference type="Pfam" id="PF01323"/>
    </source>
</evidence>
<gene>
    <name evidence="4" type="ORF">B9Z37_05410</name>
</gene>
<dbReference type="CDD" id="cd03022">
    <property type="entry name" value="DsbA_HCCA_Iso"/>
    <property type="match status" value="1"/>
</dbReference>
<dbReference type="InterPro" id="IPR051924">
    <property type="entry name" value="GST_Kappa/NadH"/>
</dbReference>
<dbReference type="GO" id="GO:0018845">
    <property type="term" value="F:2-hydroxychromene-2-carboxylate isomerase activity"/>
    <property type="evidence" value="ECO:0007669"/>
    <property type="project" value="UniProtKB-UniRule"/>
</dbReference>
<dbReference type="Pfam" id="PF01323">
    <property type="entry name" value="DSBA"/>
    <property type="match status" value="1"/>
</dbReference>
<dbReference type="EC" id="5.99.1.4" evidence="1"/>
<dbReference type="Gene3D" id="3.40.30.10">
    <property type="entry name" value="Glutaredoxin"/>
    <property type="match status" value="1"/>
</dbReference>
<dbReference type="PANTHER" id="PTHR42943">
    <property type="entry name" value="GLUTATHIONE S-TRANSFERASE KAPPA"/>
    <property type="match status" value="1"/>
</dbReference>
<comment type="catalytic activity">
    <reaction evidence="1">
        <text>2-hydroxychromene-2-carboxylate = (3E)-4-(2-hydroxyphenyl)-2-oxobut-3-enoate</text>
        <dbReference type="Rhea" id="RHEA:27401"/>
        <dbReference type="ChEBI" id="CHEBI:59350"/>
        <dbReference type="ChEBI" id="CHEBI:59353"/>
        <dbReference type="EC" id="5.99.1.4"/>
    </reaction>
</comment>
<evidence type="ECO:0000256" key="1">
    <source>
        <dbReference type="PIRNR" id="PIRNR006386"/>
    </source>
</evidence>
<evidence type="ECO:0000256" key="2">
    <source>
        <dbReference type="PIRSR" id="PIRSR006386-1"/>
    </source>
</evidence>
<dbReference type="GO" id="GO:0006749">
    <property type="term" value="P:glutathione metabolic process"/>
    <property type="evidence" value="ECO:0007669"/>
    <property type="project" value="TreeGrafter"/>
</dbReference>
<dbReference type="InterPro" id="IPR001853">
    <property type="entry name" value="DSBA-like_thioredoxin_dom"/>
</dbReference>
<evidence type="ECO:0000313" key="5">
    <source>
        <dbReference type="Proteomes" id="UP000250790"/>
    </source>
</evidence>
<dbReference type="PIRSF" id="PIRSF006386">
    <property type="entry name" value="HCCAis_GSTk"/>
    <property type="match status" value="1"/>
</dbReference>
<dbReference type="EMBL" id="NESN01000002">
    <property type="protein sequence ID" value="PUE54018.1"/>
    <property type="molecule type" value="Genomic_DNA"/>
</dbReference>
<comment type="similarity">
    <text evidence="1">Belongs to the GST superfamily. NadH family.</text>
</comment>
<dbReference type="GO" id="GO:1901170">
    <property type="term" value="P:naphthalene catabolic process"/>
    <property type="evidence" value="ECO:0007669"/>
    <property type="project" value="InterPro"/>
</dbReference>
<reference evidence="4 5" key="1">
    <citation type="submission" date="2017-04" db="EMBL/GenBank/DDBJ databases">
        <title>Unexpected and diverse lifestyles within the genus Limnohabitans.</title>
        <authorList>
            <person name="Kasalicky V."/>
            <person name="Mehrshad M."/>
            <person name="Andrei S.-A."/>
            <person name="Salcher M."/>
            <person name="Kratochvilova H."/>
            <person name="Simek K."/>
            <person name="Ghai R."/>
        </authorList>
    </citation>
    <scope>NUCLEOTIDE SEQUENCE [LARGE SCALE GENOMIC DNA]</scope>
    <source>
        <strain evidence="4 5">II-B4</strain>
    </source>
</reference>
<dbReference type="AlphaFoldDB" id="A0A315EB00"/>